<dbReference type="GO" id="GO:0004252">
    <property type="term" value="F:serine-type endopeptidase activity"/>
    <property type="evidence" value="ECO:0007669"/>
    <property type="project" value="InterPro"/>
</dbReference>
<dbReference type="Pfam" id="PF17820">
    <property type="entry name" value="PDZ_6"/>
    <property type="match status" value="1"/>
</dbReference>
<keyword evidence="10" id="KW-0378">Hydrolase</keyword>
<feature type="chain" id="PRO_5039716680" description="Probable periplasmic serine endoprotease DegP-like" evidence="16">
    <location>
        <begin position="26"/>
        <end position="508"/>
    </location>
</feature>
<dbReference type="Pfam" id="PF13180">
    <property type="entry name" value="PDZ_2"/>
    <property type="match status" value="1"/>
</dbReference>
<keyword evidence="6 18" id="KW-0645">Protease</keyword>
<dbReference type="SMART" id="SM00228">
    <property type="entry name" value="PDZ"/>
    <property type="match status" value="2"/>
</dbReference>
<evidence type="ECO:0000256" key="1">
    <source>
        <dbReference type="ARBA" id="ARBA00001772"/>
    </source>
</evidence>
<evidence type="ECO:0000256" key="7">
    <source>
        <dbReference type="ARBA" id="ARBA00022729"/>
    </source>
</evidence>
<keyword evidence="19" id="KW-1185">Reference proteome</keyword>
<protein>
    <recommendedName>
        <fullName evidence="5">Probable periplasmic serine endoprotease DegP-like</fullName>
        <ecNumber evidence="4">3.4.21.107</ecNumber>
    </recommendedName>
    <alternativeName>
        <fullName evidence="13">Protease Do</fullName>
    </alternativeName>
</protein>
<dbReference type="RefSeq" id="WP_074300679.1">
    <property type="nucleotide sequence ID" value="NZ_FSRU01000002.1"/>
</dbReference>
<evidence type="ECO:0000256" key="13">
    <source>
        <dbReference type="ARBA" id="ARBA00032850"/>
    </source>
</evidence>
<evidence type="ECO:0000256" key="11">
    <source>
        <dbReference type="ARBA" id="ARBA00022825"/>
    </source>
</evidence>
<dbReference type="AlphaFoldDB" id="A0A1N6L3A1"/>
<comment type="subcellular location">
    <subcellularLocation>
        <location evidence="2">Periplasm</location>
    </subcellularLocation>
</comment>
<keyword evidence="8" id="KW-0677">Repeat</keyword>
<evidence type="ECO:0000313" key="19">
    <source>
        <dbReference type="Proteomes" id="UP000185151"/>
    </source>
</evidence>
<feature type="binding site" evidence="15">
    <location>
        <position position="185"/>
    </location>
    <ligand>
        <name>substrate</name>
    </ligand>
</feature>
<proteinExistence type="inferred from homology"/>
<dbReference type="FunFam" id="2.40.10.120:FF:000007">
    <property type="entry name" value="Periplasmic serine endoprotease DegP-like"/>
    <property type="match status" value="1"/>
</dbReference>
<dbReference type="OrthoDB" id="9758917at2"/>
<dbReference type="InterPro" id="IPR036034">
    <property type="entry name" value="PDZ_sf"/>
</dbReference>
<feature type="binding site" evidence="15">
    <location>
        <begin position="256"/>
        <end position="258"/>
    </location>
    <ligand>
        <name>substrate</name>
    </ligand>
</feature>
<dbReference type="InterPro" id="IPR009003">
    <property type="entry name" value="Peptidase_S1_PA"/>
</dbReference>
<evidence type="ECO:0000256" key="6">
    <source>
        <dbReference type="ARBA" id="ARBA00022670"/>
    </source>
</evidence>
<organism evidence="18 19">
    <name type="scientific">Paraburkholderia phenazinium</name>
    <dbReference type="NCBI Taxonomy" id="60549"/>
    <lineage>
        <taxon>Bacteria</taxon>
        <taxon>Pseudomonadati</taxon>
        <taxon>Pseudomonadota</taxon>
        <taxon>Betaproteobacteria</taxon>
        <taxon>Burkholderiales</taxon>
        <taxon>Burkholderiaceae</taxon>
        <taxon>Paraburkholderia</taxon>
    </lineage>
</organism>
<dbReference type="EC" id="3.4.21.107" evidence="4"/>
<feature type="signal peptide" evidence="16">
    <location>
        <begin position="1"/>
        <end position="25"/>
    </location>
</feature>
<dbReference type="SUPFAM" id="SSF50494">
    <property type="entry name" value="Trypsin-like serine proteases"/>
    <property type="match status" value="1"/>
</dbReference>
<dbReference type="EMBL" id="FSRU01000002">
    <property type="protein sequence ID" value="SIO63157.1"/>
    <property type="molecule type" value="Genomic_DNA"/>
</dbReference>
<feature type="active site" description="Charge relay system" evidence="14">
    <location>
        <position position="155"/>
    </location>
</feature>
<name>A0A1N6L3A1_9BURK</name>
<dbReference type="Proteomes" id="UP000185151">
    <property type="component" value="Unassembled WGS sequence"/>
</dbReference>
<keyword evidence="7 16" id="KW-0732">Signal</keyword>
<evidence type="ECO:0000256" key="9">
    <source>
        <dbReference type="ARBA" id="ARBA00022764"/>
    </source>
</evidence>
<dbReference type="GO" id="GO:0006508">
    <property type="term" value="P:proteolysis"/>
    <property type="evidence" value="ECO:0007669"/>
    <property type="project" value="UniProtKB-KW"/>
</dbReference>
<dbReference type="Gene3D" id="2.40.10.120">
    <property type="match status" value="1"/>
</dbReference>
<feature type="binding site" evidence="15">
    <location>
        <position position="155"/>
    </location>
    <ligand>
        <name>substrate</name>
    </ligand>
</feature>
<dbReference type="Pfam" id="PF13365">
    <property type="entry name" value="Trypsin_2"/>
    <property type="match status" value="1"/>
</dbReference>
<evidence type="ECO:0000256" key="3">
    <source>
        <dbReference type="ARBA" id="ARBA00010541"/>
    </source>
</evidence>
<dbReference type="InterPro" id="IPR001478">
    <property type="entry name" value="PDZ"/>
</dbReference>
<dbReference type="Gene3D" id="2.30.42.10">
    <property type="match status" value="2"/>
</dbReference>
<dbReference type="PROSITE" id="PS50106">
    <property type="entry name" value="PDZ"/>
    <property type="match status" value="2"/>
</dbReference>
<evidence type="ECO:0000256" key="2">
    <source>
        <dbReference type="ARBA" id="ARBA00004418"/>
    </source>
</evidence>
<dbReference type="PANTHER" id="PTHR22939:SF130">
    <property type="entry name" value="PERIPLASMIC SERINE ENDOPROTEASE DEGP-LIKE-RELATED"/>
    <property type="match status" value="1"/>
</dbReference>
<comment type="catalytic activity">
    <reaction evidence="1">
        <text>Acts on substrates that are at least partially unfolded. The cleavage site P1 residue is normally between a pair of hydrophobic residues, such as Val-|-Val.</text>
        <dbReference type="EC" id="3.4.21.107"/>
    </reaction>
</comment>
<evidence type="ECO:0000256" key="4">
    <source>
        <dbReference type="ARBA" id="ARBA00013035"/>
    </source>
</evidence>
<keyword evidence="12" id="KW-0346">Stress response</keyword>
<dbReference type="InterPro" id="IPR001940">
    <property type="entry name" value="Peptidase_S1C"/>
</dbReference>
<dbReference type="PANTHER" id="PTHR22939">
    <property type="entry name" value="SERINE PROTEASE FAMILY S1C HTRA-RELATED"/>
    <property type="match status" value="1"/>
</dbReference>
<evidence type="ECO:0000313" key="18">
    <source>
        <dbReference type="EMBL" id="SIO63157.1"/>
    </source>
</evidence>
<sequence>MNAKTLSRSAVAVAVAVALSAGYVAGHRDVPAPQVITQAQAAMMPAEAAAKTGIPDFSGLVETYGPAVVNISAKHVVKQTAVRSGGDNAGNAGNAQQLPIDPSDPFYQFYKHFFGGMPGMQGGGGDGGDQSDQPSASLGSGFIVSSDGYILTNAHVVDGANVVTVKLTDKREFRAKVVGADKQSDVAVLKIDASNLPTVKIGDPNQSKVGQWVVAIGSPYGFDNTVTSGIISAKSRSLPNENYTPFIQTDVPVNPGNSGGPLFNLQGEVIGINSMIYSQTGGFQGLSFAIPINEAIKVKDDLVKTGHVSRGRLGVAVQGLNQTLANSFGLKTPNGALVSSVDAGGPAAKAGLQPGDVITAVNGSPVADSTDLPSQVASLAPGSTATVTVWRDKASKDIKVTIGSMSDAKVAKNDNAPEQVQGRLGVAVRPLTPDEKNSASVSHGLLVQQSGGAAENAGIQPGDVILAVNGRPVTTVDQLKQMIAQAGNSIALLIQRDNAQIFVPVDLG</sequence>
<evidence type="ECO:0000256" key="14">
    <source>
        <dbReference type="PIRSR" id="PIRSR611782-1"/>
    </source>
</evidence>
<evidence type="ECO:0000256" key="5">
    <source>
        <dbReference type="ARBA" id="ARBA00013958"/>
    </source>
</evidence>
<accession>A0A1N6L3A1</accession>
<dbReference type="PRINTS" id="PR00834">
    <property type="entry name" value="PROTEASES2C"/>
</dbReference>
<feature type="active site" description="Charge relay system" evidence="14">
    <location>
        <position position="185"/>
    </location>
</feature>
<dbReference type="GO" id="GO:0042597">
    <property type="term" value="C:periplasmic space"/>
    <property type="evidence" value="ECO:0007669"/>
    <property type="project" value="UniProtKB-SubCell"/>
</dbReference>
<dbReference type="InterPro" id="IPR041489">
    <property type="entry name" value="PDZ_6"/>
</dbReference>
<gene>
    <name evidence="18" type="ORF">SAMN05444165_5753</name>
</gene>
<comment type="similarity">
    <text evidence="3">Belongs to the peptidase S1C family.</text>
</comment>
<keyword evidence="11" id="KW-0720">Serine protease</keyword>
<dbReference type="NCBIfam" id="TIGR02037">
    <property type="entry name" value="degP_htrA_DO"/>
    <property type="match status" value="1"/>
</dbReference>
<reference evidence="18 19" key="1">
    <citation type="submission" date="2016-11" db="EMBL/GenBank/DDBJ databases">
        <authorList>
            <person name="Jaros S."/>
            <person name="Januszkiewicz K."/>
            <person name="Wedrychowicz H."/>
        </authorList>
    </citation>
    <scope>NUCLEOTIDE SEQUENCE [LARGE SCALE GENOMIC DNA]</scope>
    <source>
        <strain evidence="18 19">GAS95</strain>
    </source>
</reference>
<dbReference type="InterPro" id="IPR011782">
    <property type="entry name" value="Pept_S1C_Do"/>
</dbReference>
<evidence type="ECO:0000259" key="17">
    <source>
        <dbReference type="PROSITE" id="PS50106"/>
    </source>
</evidence>
<feature type="active site" description="Charge relay system" evidence="14">
    <location>
        <position position="258"/>
    </location>
</feature>
<dbReference type="SUPFAM" id="SSF50156">
    <property type="entry name" value="PDZ domain-like"/>
    <property type="match status" value="2"/>
</dbReference>
<evidence type="ECO:0000256" key="8">
    <source>
        <dbReference type="ARBA" id="ARBA00022737"/>
    </source>
</evidence>
<feature type="domain" description="PDZ" evidence="17">
    <location>
        <begin position="407"/>
        <end position="498"/>
    </location>
</feature>
<evidence type="ECO:0000256" key="10">
    <source>
        <dbReference type="ARBA" id="ARBA00022801"/>
    </source>
</evidence>
<evidence type="ECO:0000256" key="15">
    <source>
        <dbReference type="PIRSR" id="PIRSR611782-2"/>
    </source>
</evidence>
<evidence type="ECO:0000256" key="16">
    <source>
        <dbReference type="SAM" id="SignalP"/>
    </source>
</evidence>
<dbReference type="CDD" id="cd10839">
    <property type="entry name" value="cpPDZ1_DegP-like"/>
    <property type="match status" value="1"/>
</dbReference>
<evidence type="ECO:0000256" key="12">
    <source>
        <dbReference type="ARBA" id="ARBA00023016"/>
    </source>
</evidence>
<feature type="domain" description="PDZ" evidence="17">
    <location>
        <begin position="302"/>
        <end position="393"/>
    </location>
</feature>
<keyword evidence="9" id="KW-0574">Periplasm</keyword>